<sequence>MKYYTPKLVFLRKLNLIITLTVIKYISIKLSFINGIRVINFKKLKINSLISINDKKKKTLNQLKWPFKSFLVFVIINLTIATQHYKIKRIVDYKTNRLIGHKSEILRFDFSNKTYRLLKLIIFNYIKKRLSITNICFLSIFNNPCGLASLERVTAKNKMFHFTILKTGSIAFLLKVLNTFCKLIMIKKELHSRHSIFENIKNINFNTVKKFYSIKDIFGFSLIKKANINFFYFSNKSIKTSSYFIINTYKNFLLVINIKKYSIVNSFMCFKNSLSSKNFKNISLDYWCYIL</sequence>
<organism evidence="3 4">
    <name type="scientific">Bigelowiella natans</name>
    <name type="common">Pedinomonas minutissima</name>
    <name type="synonym">Chlorarachnion sp. (strain CCMP621)</name>
    <dbReference type="NCBI Taxonomy" id="227086"/>
    <lineage>
        <taxon>Eukaryota</taxon>
        <taxon>Sar</taxon>
        <taxon>Rhizaria</taxon>
        <taxon>Cercozoa</taxon>
        <taxon>Chlorarachniophyceae</taxon>
        <taxon>Bigelowiella</taxon>
    </lineage>
</organism>
<reference evidence="3 4" key="1">
    <citation type="journal article" date="2006" name="Proc. Natl. Acad. Sci. U.S.A.">
        <title>Complete nucleotide sequence of the chlorarachniophyte nucleomorph: nature's smallest nucleus.</title>
        <authorList>
            <person name="Gilson P.R."/>
            <person name="Su V."/>
            <person name="Slamovits C.H."/>
            <person name="Reith M.E."/>
            <person name="Keeling P.J."/>
            <person name="McFadden G.I."/>
        </authorList>
    </citation>
    <scope>NUCLEOTIDE SEQUENCE [LARGE SCALE GENOMIC DNA]</scope>
    <source>
        <strain evidence="4">CCMP621</strain>
    </source>
</reference>
<geneLocation type="nucleomorph" evidence="3"/>
<dbReference type="GO" id="GO:0003723">
    <property type="term" value="F:RNA binding"/>
    <property type="evidence" value="ECO:0007669"/>
    <property type="project" value="UniProtKB-KW"/>
</dbReference>
<dbReference type="PROSITE" id="PS50889">
    <property type="entry name" value="S4"/>
    <property type="match status" value="1"/>
</dbReference>
<proteinExistence type="predicted"/>
<dbReference type="RefSeq" id="XP_001712800.1">
    <property type="nucleotide sequence ID" value="XM_001712748.1"/>
</dbReference>
<dbReference type="AlphaFoldDB" id="Q3LWH8"/>
<name>Q3LWH8_BIGNA</name>
<dbReference type="EMBL" id="DQ158856">
    <property type="protein sequence ID" value="ABA27188.1"/>
    <property type="molecule type" value="Genomic_DNA"/>
</dbReference>
<accession>Q3LWH8</accession>
<keyword evidence="2" id="KW-0812">Transmembrane</keyword>
<feature type="transmembrane region" description="Helical" evidence="2">
    <location>
        <begin position="16"/>
        <end position="36"/>
    </location>
</feature>
<keyword evidence="3" id="KW-0542">Nucleomorph</keyword>
<keyword evidence="2" id="KW-0472">Membrane</keyword>
<evidence type="ECO:0000313" key="3">
    <source>
        <dbReference type="EMBL" id="ABA27188.1"/>
    </source>
</evidence>
<keyword evidence="2" id="KW-1133">Transmembrane helix</keyword>
<dbReference type="GeneID" id="5788371"/>
<protein>
    <submittedName>
        <fullName evidence="3">Uncharacterized protein</fullName>
    </submittedName>
</protein>
<dbReference type="Proteomes" id="UP000243425">
    <property type="component" value="Nucleomorph 1"/>
</dbReference>
<evidence type="ECO:0000313" key="4">
    <source>
        <dbReference type="Proteomes" id="UP000243425"/>
    </source>
</evidence>
<evidence type="ECO:0000256" key="1">
    <source>
        <dbReference type="PROSITE-ProRule" id="PRU00182"/>
    </source>
</evidence>
<keyword evidence="1" id="KW-0694">RNA-binding</keyword>
<feature type="transmembrane region" description="Helical" evidence="2">
    <location>
        <begin position="65"/>
        <end position="85"/>
    </location>
</feature>
<evidence type="ECO:0000256" key="2">
    <source>
        <dbReference type="SAM" id="Phobius"/>
    </source>
</evidence>